<reference evidence="4 5" key="1">
    <citation type="submission" date="2018-10" db="EMBL/GenBank/DDBJ databases">
        <title>Phylogenomics of Brevibacillus.</title>
        <authorList>
            <person name="Dunlap C."/>
        </authorList>
    </citation>
    <scope>NUCLEOTIDE SEQUENCE [LARGE SCALE GENOMIC DNA]</scope>
    <source>
        <strain evidence="4 5">JCM 15716</strain>
    </source>
</reference>
<protein>
    <submittedName>
        <fullName evidence="4">TetR/AcrR family transcriptional regulator</fullName>
    </submittedName>
</protein>
<dbReference type="PROSITE" id="PS50977">
    <property type="entry name" value="HTH_TETR_2"/>
    <property type="match status" value="1"/>
</dbReference>
<dbReference type="PRINTS" id="PR00455">
    <property type="entry name" value="HTHTETR"/>
</dbReference>
<evidence type="ECO:0000313" key="4">
    <source>
        <dbReference type="EMBL" id="RNB87136.1"/>
    </source>
</evidence>
<dbReference type="PANTHER" id="PTHR43479">
    <property type="entry name" value="ACREF/ENVCD OPERON REPRESSOR-RELATED"/>
    <property type="match status" value="1"/>
</dbReference>
<gene>
    <name evidence="4" type="ORF">EDM56_15725</name>
</gene>
<dbReference type="GO" id="GO:0003677">
    <property type="term" value="F:DNA binding"/>
    <property type="evidence" value="ECO:0007669"/>
    <property type="project" value="UniProtKB-UniRule"/>
</dbReference>
<dbReference type="Gene3D" id="1.10.10.60">
    <property type="entry name" value="Homeodomain-like"/>
    <property type="match status" value="1"/>
</dbReference>
<name>A0A3M8DGL3_9BACL</name>
<dbReference type="EMBL" id="RHHQ01000012">
    <property type="protein sequence ID" value="RNB87136.1"/>
    <property type="molecule type" value="Genomic_DNA"/>
</dbReference>
<dbReference type="SUPFAM" id="SSF48498">
    <property type="entry name" value="Tetracyclin repressor-like, C-terminal domain"/>
    <property type="match status" value="1"/>
</dbReference>
<evidence type="ECO:0000313" key="5">
    <source>
        <dbReference type="Proteomes" id="UP000271031"/>
    </source>
</evidence>
<dbReference type="PANTHER" id="PTHR43479:SF11">
    <property type="entry name" value="ACREF_ENVCD OPERON REPRESSOR-RELATED"/>
    <property type="match status" value="1"/>
</dbReference>
<proteinExistence type="predicted"/>
<dbReference type="Pfam" id="PF00440">
    <property type="entry name" value="TetR_N"/>
    <property type="match status" value="1"/>
</dbReference>
<dbReference type="InterPro" id="IPR009057">
    <property type="entry name" value="Homeodomain-like_sf"/>
</dbReference>
<dbReference type="Gene3D" id="1.10.357.10">
    <property type="entry name" value="Tetracycline Repressor, domain 2"/>
    <property type="match status" value="1"/>
</dbReference>
<dbReference type="OrthoDB" id="9785164at2"/>
<evidence type="ECO:0000259" key="3">
    <source>
        <dbReference type="PROSITE" id="PS50977"/>
    </source>
</evidence>
<evidence type="ECO:0000256" key="1">
    <source>
        <dbReference type="ARBA" id="ARBA00023125"/>
    </source>
</evidence>
<dbReference type="Proteomes" id="UP000271031">
    <property type="component" value="Unassembled WGS sequence"/>
</dbReference>
<dbReference type="InterPro" id="IPR050624">
    <property type="entry name" value="HTH-type_Tx_Regulator"/>
</dbReference>
<dbReference type="AlphaFoldDB" id="A0A3M8DGL3"/>
<sequence>MKMNLLGGTMSIQKIKEVSLKLFSQNGYDGTSLSDISNGVGINKSTIYAHFKNKESIFLAVFDDALWDYNIHVEKLIEEIKNDPIEEKLFKILCDVSHYYTKNEDKKLFLRRSVLFPPAFLLEELMTRIATTDEALVKTLCSIFEEGIKEGIIQPGNIKDLVNSYLCVLDGLFTNAYYLYDENFSNRAQNIWKIFWKGIRV</sequence>
<dbReference type="InterPro" id="IPR036271">
    <property type="entry name" value="Tet_transcr_reg_TetR-rel_C_sf"/>
</dbReference>
<keyword evidence="5" id="KW-1185">Reference proteome</keyword>
<dbReference type="SUPFAM" id="SSF46689">
    <property type="entry name" value="Homeodomain-like"/>
    <property type="match status" value="1"/>
</dbReference>
<feature type="domain" description="HTH tetR-type" evidence="3">
    <location>
        <begin position="9"/>
        <end position="69"/>
    </location>
</feature>
<dbReference type="InterPro" id="IPR001647">
    <property type="entry name" value="HTH_TetR"/>
</dbReference>
<accession>A0A3M8DGL3</accession>
<evidence type="ECO:0000256" key="2">
    <source>
        <dbReference type="PROSITE-ProRule" id="PRU00335"/>
    </source>
</evidence>
<keyword evidence="1 2" id="KW-0238">DNA-binding</keyword>
<feature type="DNA-binding region" description="H-T-H motif" evidence="2">
    <location>
        <begin position="32"/>
        <end position="51"/>
    </location>
</feature>
<comment type="caution">
    <text evidence="4">The sequence shown here is derived from an EMBL/GenBank/DDBJ whole genome shotgun (WGS) entry which is preliminary data.</text>
</comment>
<organism evidence="4 5">
    <name type="scientific">Brevibacillus fluminis</name>
    <dbReference type="NCBI Taxonomy" id="511487"/>
    <lineage>
        <taxon>Bacteria</taxon>
        <taxon>Bacillati</taxon>
        <taxon>Bacillota</taxon>
        <taxon>Bacilli</taxon>
        <taxon>Bacillales</taxon>
        <taxon>Paenibacillaceae</taxon>
        <taxon>Brevibacillus</taxon>
    </lineage>
</organism>